<dbReference type="Proteomes" id="UP001500063">
    <property type="component" value="Unassembled WGS sequence"/>
</dbReference>
<name>A0ABN0WG17_9ACTN</name>
<gene>
    <name evidence="2" type="ORF">GCM10010319_10240</name>
</gene>
<evidence type="ECO:0000313" key="2">
    <source>
        <dbReference type="EMBL" id="GAA0336162.1"/>
    </source>
</evidence>
<dbReference type="EMBL" id="BAAABW010000004">
    <property type="protein sequence ID" value="GAA0336162.1"/>
    <property type="molecule type" value="Genomic_DNA"/>
</dbReference>
<keyword evidence="3" id="KW-1185">Reference proteome</keyword>
<accession>A0ABN0WG17</accession>
<reference evidence="2 3" key="1">
    <citation type="journal article" date="2019" name="Int. J. Syst. Evol. Microbiol.">
        <title>The Global Catalogue of Microorganisms (GCM) 10K type strain sequencing project: providing services to taxonomists for standard genome sequencing and annotation.</title>
        <authorList>
            <consortium name="The Broad Institute Genomics Platform"/>
            <consortium name="The Broad Institute Genome Sequencing Center for Infectious Disease"/>
            <person name="Wu L."/>
            <person name="Ma J."/>
        </authorList>
    </citation>
    <scope>NUCLEOTIDE SEQUENCE [LARGE SCALE GENOMIC DNA]</scope>
    <source>
        <strain evidence="2 3">JCM 4565</strain>
    </source>
</reference>
<evidence type="ECO:0000313" key="3">
    <source>
        <dbReference type="Proteomes" id="UP001500063"/>
    </source>
</evidence>
<protein>
    <submittedName>
        <fullName evidence="2">Uncharacterized protein</fullName>
    </submittedName>
</protein>
<proteinExistence type="predicted"/>
<comment type="caution">
    <text evidence="2">The sequence shown here is derived from an EMBL/GenBank/DDBJ whole genome shotgun (WGS) entry which is preliminary data.</text>
</comment>
<evidence type="ECO:0000256" key="1">
    <source>
        <dbReference type="SAM" id="MobiDB-lite"/>
    </source>
</evidence>
<sequence length="121" mass="12438">MTDPFKDPTPEAVVLTRRFHAPPGADGRLIHPRNRAAHQSPGGKDLAAAGANRPLASPVPGGVVRVQGFPGAAVPGGTGLILAGYGGAGRAASRMKGAHPLRHLEGERTLPSAITQRRMTS</sequence>
<organism evidence="2 3">
    <name type="scientific">Streptomyces blastmyceticus</name>
    <dbReference type="NCBI Taxonomy" id="68180"/>
    <lineage>
        <taxon>Bacteria</taxon>
        <taxon>Bacillati</taxon>
        <taxon>Actinomycetota</taxon>
        <taxon>Actinomycetes</taxon>
        <taxon>Kitasatosporales</taxon>
        <taxon>Streptomycetaceae</taxon>
        <taxon>Streptomyces</taxon>
    </lineage>
</organism>
<feature type="region of interest" description="Disordered" evidence="1">
    <location>
        <begin position="21"/>
        <end position="53"/>
    </location>
</feature>